<gene>
    <name evidence="1" type="ORF">LHGZ1_0952</name>
</gene>
<sequence length="69" mass="8193">MKVPQYRYRCPLGNLQPTTPDLDAVKREGWRNDHILVVSEQDERLDWIEKQFVRRLGERLYGDGGKRHG</sequence>
<protein>
    <submittedName>
        <fullName evidence="1">Uncharacterized protein</fullName>
    </submittedName>
</protein>
<dbReference type="Proteomes" id="UP000197424">
    <property type="component" value="Chromosome"/>
</dbReference>
<evidence type="ECO:0000313" key="1">
    <source>
        <dbReference type="EMBL" id="ASJ23783.1"/>
    </source>
</evidence>
<dbReference type="RefSeq" id="WP_088860296.1">
    <property type="nucleotide sequence ID" value="NZ_CP022115.1"/>
</dbReference>
<name>A0A248LHW7_9NEIS</name>
<dbReference type="OrthoDB" id="5805078at2"/>
<organism evidence="1 2">
    <name type="scientific">Laribacter hongkongensis</name>
    <dbReference type="NCBI Taxonomy" id="168471"/>
    <lineage>
        <taxon>Bacteria</taxon>
        <taxon>Pseudomonadati</taxon>
        <taxon>Pseudomonadota</taxon>
        <taxon>Betaproteobacteria</taxon>
        <taxon>Neisseriales</taxon>
        <taxon>Aquaspirillaceae</taxon>
        <taxon>Laribacter</taxon>
    </lineage>
</organism>
<proteinExistence type="predicted"/>
<accession>A0A248LHW7</accession>
<reference evidence="2" key="1">
    <citation type="submission" date="2017-06" db="EMBL/GenBank/DDBJ databases">
        <title>Whole genome sequence of Laribacter hongkongensis LHGZ1.</title>
        <authorList>
            <person name="Chen D."/>
            <person name="Wu H."/>
            <person name="Chen J."/>
        </authorList>
    </citation>
    <scope>NUCLEOTIDE SEQUENCE [LARGE SCALE GENOMIC DNA]</scope>
    <source>
        <strain evidence="2">LHGZ1</strain>
    </source>
</reference>
<dbReference type="EMBL" id="CP022115">
    <property type="protein sequence ID" value="ASJ23783.1"/>
    <property type="molecule type" value="Genomic_DNA"/>
</dbReference>
<dbReference type="AlphaFoldDB" id="A0A248LHW7"/>
<evidence type="ECO:0000313" key="2">
    <source>
        <dbReference type="Proteomes" id="UP000197424"/>
    </source>
</evidence>